<evidence type="ECO:0000256" key="1">
    <source>
        <dbReference type="ARBA" id="ARBA00004370"/>
    </source>
</evidence>
<dbReference type="Gene3D" id="1.20.1070.10">
    <property type="entry name" value="Rhodopsin 7-helix transmembrane proteins"/>
    <property type="match status" value="1"/>
</dbReference>
<keyword evidence="6" id="KW-0297">G-protein coupled receptor</keyword>
<dbReference type="PROSITE" id="PS00237">
    <property type="entry name" value="G_PROTEIN_RECEP_F1_1"/>
    <property type="match status" value="1"/>
</dbReference>
<dbReference type="PANTHER" id="PTHR46641:SF25">
    <property type="entry name" value="CNMAMIDE RECEPTOR-RELATED"/>
    <property type="match status" value="1"/>
</dbReference>
<feature type="transmembrane region" description="Helical" evidence="7">
    <location>
        <begin position="91"/>
        <end position="112"/>
    </location>
</feature>
<dbReference type="GO" id="GO:0004930">
    <property type="term" value="F:G protein-coupled receptor activity"/>
    <property type="evidence" value="ECO:0007669"/>
    <property type="project" value="UniProtKB-KW"/>
</dbReference>
<gene>
    <name evidence="9" type="ORF">LSINAPIS_LOCUS5898</name>
</gene>
<evidence type="ECO:0000256" key="3">
    <source>
        <dbReference type="ARBA" id="ARBA00022692"/>
    </source>
</evidence>
<dbReference type="PROSITE" id="PS50262">
    <property type="entry name" value="G_PROTEIN_RECEP_F1_2"/>
    <property type="match status" value="1"/>
</dbReference>
<keyword evidence="5 7" id="KW-0472">Membrane</keyword>
<evidence type="ECO:0000313" key="10">
    <source>
        <dbReference type="Proteomes" id="UP000324832"/>
    </source>
</evidence>
<dbReference type="PRINTS" id="PR00237">
    <property type="entry name" value="GPCRRHODOPSN"/>
</dbReference>
<keyword evidence="6" id="KW-0675">Receptor</keyword>
<dbReference type="InterPro" id="IPR000276">
    <property type="entry name" value="GPCR_Rhodpsn"/>
</dbReference>
<feature type="transmembrane region" description="Helical" evidence="7">
    <location>
        <begin position="133"/>
        <end position="151"/>
    </location>
</feature>
<dbReference type="SUPFAM" id="SSF81321">
    <property type="entry name" value="Family A G protein-coupled receptor-like"/>
    <property type="match status" value="1"/>
</dbReference>
<protein>
    <recommendedName>
        <fullName evidence="8">G-protein coupled receptors family 1 profile domain-containing protein</fullName>
    </recommendedName>
</protein>
<feature type="transmembrane region" description="Helical" evidence="7">
    <location>
        <begin position="54"/>
        <end position="71"/>
    </location>
</feature>
<evidence type="ECO:0000256" key="6">
    <source>
        <dbReference type="RuleBase" id="RU000688"/>
    </source>
</evidence>
<evidence type="ECO:0000313" key="9">
    <source>
        <dbReference type="EMBL" id="VVC93781.1"/>
    </source>
</evidence>
<feature type="transmembrane region" description="Helical" evidence="7">
    <location>
        <begin position="181"/>
        <end position="203"/>
    </location>
</feature>
<dbReference type="PANTHER" id="PTHR46641">
    <property type="entry name" value="FMRFAMIDE RECEPTOR-RELATED"/>
    <property type="match status" value="1"/>
</dbReference>
<feature type="transmembrane region" description="Helical" evidence="7">
    <location>
        <begin position="20"/>
        <end position="42"/>
    </location>
</feature>
<dbReference type="EMBL" id="FZQP02001781">
    <property type="protein sequence ID" value="VVC93781.1"/>
    <property type="molecule type" value="Genomic_DNA"/>
</dbReference>
<dbReference type="InterPro" id="IPR052954">
    <property type="entry name" value="GPCR-Ligand_Int"/>
</dbReference>
<accession>A0A5E4Q902</accession>
<keyword evidence="10" id="KW-1185">Reference proteome</keyword>
<dbReference type="Proteomes" id="UP000324832">
    <property type="component" value="Unassembled WGS sequence"/>
</dbReference>
<evidence type="ECO:0000256" key="4">
    <source>
        <dbReference type="ARBA" id="ARBA00022989"/>
    </source>
</evidence>
<comment type="subcellular location">
    <subcellularLocation>
        <location evidence="1">Membrane</location>
    </subcellularLocation>
</comment>
<evidence type="ECO:0000256" key="5">
    <source>
        <dbReference type="ARBA" id="ARBA00023136"/>
    </source>
</evidence>
<dbReference type="InterPro" id="IPR017452">
    <property type="entry name" value="GPCR_Rhodpsn_7TM"/>
</dbReference>
<evidence type="ECO:0000256" key="7">
    <source>
        <dbReference type="SAM" id="Phobius"/>
    </source>
</evidence>
<name>A0A5E4Q902_9NEOP</name>
<keyword evidence="6" id="KW-0807">Transducer</keyword>
<evidence type="ECO:0000259" key="8">
    <source>
        <dbReference type="PROSITE" id="PS50262"/>
    </source>
</evidence>
<keyword evidence="3 6" id="KW-0812">Transmembrane</keyword>
<dbReference type="GO" id="GO:0016020">
    <property type="term" value="C:membrane"/>
    <property type="evidence" value="ECO:0007669"/>
    <property type="project" value="UniProtKB-SubCell"/>
</dbReference>
<reference evidence="9 10" key="1">
    <citation type="submission" date="2017-07" db="EMBL/GenBank/DDBJ databases">
        <authorList>
            <person name="Talla V."/>
            <person name="Backstrom N."/>
        </authorList>
    </citation>
    <scope>NUCLEOTIDE SEQUENCE [LARGE SCALE GENOMIC DNA]</scope>
</reference>
<dbReference type="Pfam" id="PF00001">
    <property type="entry name" value="7tm_1"/>
    <property type="match status" value="1"/>
</dbReference>
<organism evidence="9 10">
    <name type="scientific">Leptidea sinapis</name>
    <dbReference type="NCBI Taxonomy" id="189913"/>
    <lineage>
        <taxon>Eukaryota</taxon>
        <taxon>Metazoa</taxon>
        <taxon>Ecdysozoa</taxon>
        <taxon>Arthropoda</taxon>
        <taxon>Hexapoda</taxon>
        <taxon>Insecta</taxon>
        <taxon>Pterygota</taxon>
        <taxon>Neoptera</taxon>
        <taxon>Endopterygota</taxon>
        <taxon>Lepidoptera</taxon>
        <taxon>Glossata</taxon>
        <taxon>Ditrysia</taxon>
        <taxon>Papilionoidea</taxon>
        <taxon>Pieridae</taxon>
        <taxon>Dismorphiinae</taxon>
        <taxon>Leptidea</taxon>
    </lineage>
</organism>
<keyword evidence="4 7" id="KW-1133">Transmembrane helix</keyword>
<evidence type="ECO:0000256" key="2">
    <source>
        <dbReference type="ARBA" id="ARBA00010663"/>
    </source>
</evidence>
<comment type="similarity">
    <text evidence="2 6">Belongs to the G-protein coupled receptor 1 family.</text>
</comment>
<proteinExistence type="inferred from homology"/>
<dbReference type="AlphaFoldDB" id="A0A5E4Q902"/>
<sequence>MPLNSHFDMMAVYIANGLYLYYTPALILLGSVGNLLSVYVFYNSKLRLQSTSQYLSALAISDTIFLLQLIPPWLSAMQITALFYKVGFCQIFVYLSYVTCCSSAWLVVAFTVERFVAVLYPLRRNAWCTVRRARHVIIGLSLAALVMNLPVLRFTVPFQNDCNLDRSYLEQAASFNVVDTIVSFTVPLSLIVLLNVWIITGVCRLESTRHQLMKVQRLALGDRSRASRLVGCPRSQQRVTRMLLIVSSVFVFLNLPAYALRILAYTYNLVSIFS</sequence>
<dbReference type="CDD" id="cd14978">
    <property type="entry name" value="7tmA_FMRFamide_R-like"/>
    <property type="match status" value="1"/>
</dbReference>
<feature type="transmembrane region" description="Helical" evidence="7">
    <location>
        <begin position="243"/>
        <end position="264"/>
    </location>
</feature>
<feature type="domain" description="G-protein coupled receptors family 1 profile" evidence="8">
    <location>
        <begin position="33"/>
        <end position="274"/>
    </location>
</feature>